<evidence type="ECO:0000256" key="6">
    <source>
        <dbReference type="ARBA" id="ARBA00022989"/>
    </source>
</evidence>
<evidence type="ECO:0000256" key="7">
    <source>
        <dbReference type="ARBA" id="ARBA00023136"/>
    </source>
</evidence>
<keyword evidence="2" id="KW-1003">Cell membrane</keyword>
<feature type="compositionally biased region" description="Basic residues" evidence="8">
    <location>
        <begin position="496"/>
        <end position="505"/>
    </location>
</feature>
<feature type="transmembrane region" description="Helical" evidence="9">
    <location>
        <begin position="40"/>
        <end position="58"/>
    </location>
</feature>
<feature type="compositionally biased region" description="Pro residues" evidence="8">
    <location>
        <begin position="582"/>
        <end position="591"/>
    </location>
</feature>
<keyword evidence="3" id="KW-0328">Glycosyltransferase</keyword>
<gene>
    <name evidence="10" type="ORF">Ssi02_15680</name>
</gene>
<keyword evidence="6 9" id="KW-1133">Transmembrane helix</keyword>
<evidence type="ECO:0000256" key="9">
    <source>
        <dbReference type="SAM" id="Phobius"/>
    </source>
</evidence>
<sequence>MSERNPPRHPWSVLPRMGNRLASSGREVEVSVLTGLRRHWIFAIVLFLAAGLRAAAILGYRPAIWFWADSFAYLGAALSPQPLESRPSGYSLFLWALKPLGSVTAIAVVQHLLGLAVAVCVYALLRRRTRLPGWAATLITLPVLADAYLLQLEHLVMADLLFVFLVTLAVTLLMWHDRPRIVPALLAGVLLALATITRTIGLPLIAVVLVCLLLHGLAGRRAPAGERGRPWLAFTAAATASAVLLVGYMAWFNATHGSFGLTRGNAFLWARTMTFADCSVIRPTGPEAVLCPAEPVSARKPPPVYIWDGESPLNKTGLEWVERDRLAGAFARQAILAQPLDFLRAGLVDAGHVFTWERRVYPTPGPQSSYVFPDKVRPLSDQPASKGRTADELIRAYQGESDTPRMVEPYAGWIRTYQDYVFVRGPMLAALLAVGLLGVLVRWRRLGGAVLMPYSAALVLAVLPPFIAAFDHRYAVVSIPLACLAAGLALGESGRRRGRHERRRGSAGAHVEADHGGQGAVAALPPEAGHDVAVEASDHAPEVGPRWAAHPGPNPVVVDDAHTDTEPFDFFKPHAKYRRPGAVPPAEPPPAEGKQQPPQR</sequence>
<dbReference type="GO" id="GO:0016763">
    <property type="term" value="F:pentosyltransferase activity"/>
    <property type="evidence" value="ECO:0007669"/>
    <property type="project" value="TreeGrafter"/>
</dbReference>
<evidence type="ECO:0000313" key="11">
    <source>
        <dbReference type="Proteomes" id="UP000606172"/>
    </source>
</evidence>
<feature type="compositionally biased region" description="Basic and acidic residues" evidence="8">
    <location>
        <begin position="559"/>
        <end position="572"/>
    </location>
</feature>
<keyword evidence="11" id="KW-1185">Reference proteome</keyword>
<feature type="transmembrane region" description="Helical" evidence="9">
    <location>
        <begin position="421"/>
        <end position="441"/>
    </location>
</feature>
<comment type="caution">
    <text evidence="10">The sequence shown here is derived from an EMBL/GenBank/DDBJ whole genome shotgun (WGS) entry which is preliminary data.</text>
</comment>
<name>A0A919V6T0_9ACTN</name>
<comment type="subcellular location">
    <subcellularLocation>
        <location evidence="1">Cell membrane</location>
        <topology evidence="1">Multi-pass membrane protein</topology>
    </subcellularLocation>
</comment>
<dbReference type="PANTHER" id="PTHR33908">
    <property type="entry name" value="MANNOSYLTRANSFERASE YKCB-RELATED"/>
    <property type="match status" value="1"/>
</dbReference>
<proteinExistence type="predicted"/>
<dbReference type="AlphaFoldDB" id="A0A919V6T0"/>
<evidence type="ECO:0000256" key="1">
    <source>
        <dbReference type="ARBA" id="ARBA00004651"/>
    </source>
</evidence>
<dbReference type="PANTHER" id="PTHR33908:SF11">
    <property type="entry name" value="MEMBRANE PROTEIN"/>
    <property type="match status" value="1"/>
</dbReference>
<feature type="transmembrane region" description="Helical" evidence="9">
    <location>
        <begin position="448"/>
        <end position="468"/>
    </location>
</feature>
<evidence type="ECO:0008006" key="12">
    <source>
        <dbReference type="Google" id="ProtNLM"/>
    </source>
</evidence>
<keyword evidence="4" id="KW-0808">Transferase</keyword>
<feature type="transmembrane region" description="Helical" evidence="9">
    <location>
        <begin position="202"/>
        <end position="219"/>
    </location>
</feature>
<evidence type="ECO:0000256" key="3">
    <source>
        <dbReference type="ARBA" id="ARBA00022676"/>
    </source>
</evidence>
<feature type="transmembrane region" description="Helical" evidence="9">
    <location>
        <begin position="103"/>
        <end position="124"/>
    </location>
</feature>
<feature type="region of interest" description="Disordered" evidence="8">
    <location>
        <begin position="549"/>
        <end position="600"/>
    </location>
</feature>
<feature type="region of interest" description="Disordered" evidence="8">
    <location>
        <begin position="494"/>
        <end position="516"/>
    </location>
</feature>
<keyword evidence="7 9" id="KW-0472">Membrane</keyword>
<dbReference type="GO" id="GO:0005886">
    <property type="term" value="C:plasma membrane"/>
    <property type="evidence" value="ECO:0007669"/>
    <property type="project" value="UniProtKB-SubCell"/>
</dbReference>
<evidence type="ECO:0000313" key="10">
    <source>
        <dbReference type="EMBL" id="GII91337.1"/>
    </source>
</evidence>
<evidence type="ECO:0000256" key="8">
    <source>
        <dbReference type="SAM" id="MobiDB-lite"/>
    </source>
</evidence>
<evidence type="ECO:0000256" key="4">
    <source>
        <dbReference type="ARBA" id="ARBA00022679"/>
    </source>
</evidence>
<feature type="transmembrane region" description="Helical" evidence="9">
    <location>
        <begin position="156"/>
        <end position="174"/>
    </location>
</feature>
<organism evidence="10 11">
    <name type="scientific">Sinosporangium siamense</name>
    <dbReference type="NCBI Taxonomy" id="1367973"/>
    <lineage>
        <taxon>Bacteria</taxon>
        <taxon>Bacillati</taxon>
        <taxon>Actinomycetota</taxon>
        <taxon>Actinomycetes</taxon>
        <taxon>Streptosporangiales</taxon>
        <taxon>Streptosporangiaceae</taxon>
        <taxon>Sinosporangium</taxon>
    </lineage>
</organism>
<accession>A0A919V6T0</accession>
<dbReference type="InterPro" id="IPR050297">
    <property type="entry name" value="LipidA_mod_glycosyltrf_83"/>
</dbReference>
<evidence type="ECO:0000256" key="2">
    <source>
        <dbReference type="ARBA" id="ARBA00022475"/>
    </source>
</evidence>
<evidence type="ECO:0000256" key="5">
    <source>
        <dbReference type="ARBA" id="ARBA00022692"/>
    </source>
</evidence>
<dbReference type="Proteomes" id="UP000606172">
    <property type="component" value="Unassembled WGS sequence"/>
</dbReference>
<keyword evidence="5 9" id="KW-0812">Transmembrane</keyword>
<dbReference type="GO" id="GO:0009103">
    <property type="term" value="P:lipopolysaccharide biosynthetic process"/>
    <property type="evidence" value="ECO:0007669"/>
    <property type="project" value="UniProtKB-ARBA"/>
</dbReference>
<protein>
    <recommendedName>
        <fullName evidence="12">Phospholipid carrier-dependent glycosyltransferase</fullName>
    </recommendedName>
</protein>
<feature type="transmembrane region" description="Helical" evidence="9">
    <location>
        <begin position="474"/>
        <end position="494"/>
    </location>
</feature>
<feature type="transmembrane region" description="Helical" evidence="9">
    <location>
        <begin position="231"/>
        <end position="251"/>
    </location>
</feature>
<reference evidence="10" key="1">
    <citation type="submission" date="2021-01" db="EMBL/GenBank/DDBJ databases">
        <title>Whole genome shotgun sequence of Sinosporangium siamense NBRC 109515.</title>
        <authorList>
            <person name="Komaki H."/>
            <person name="Tamura T."/>
        </authorList>
    </citation>
    <scope>NUCLEOTIDE SEQUENCE</scope>
    <source>
        <strain evidence="10">NBRC 109515</strain>
    </source>
</reference>
<dbReference type="EMBL" id="BOOW01000009">
    <property type="protein sequence ID" value="GII91337.1"/>
    <property type="molecule type" value="Genomic_DNA"/>
</dbReference>